<reference evidence="6 7" key="1">
    <citation type="submission" date="2023-04" db="EMBL/GenBank/DDBJ databases">
        <title>Forest soil microbial communities from Buena Vista Peninsula, Colon Province, Panama.</title>
        <authorList>
            <person name="Bouskill N."/>
        </authorList>
    </citation>
    <scope>NUCLEOTIDE SEQUENCE [LARGE SCALE GENOMIC DNA]</scope>
    <source>
        <strain evidence="6 7">GGS1</strain>
    </source>
</reference>
<comment type="caution">
    <text evidence="6">The sequence shown here is derived from an EMBL/GenBank/DDBJ whole genome shotgun (WGS) entry which is preliminary data.</text>
</comment>
<dbReference type="RefSeq" id="WP_280874214.1">
    <property type="nucleotide sequence ID" value="NZ_JARXVH010000001.1"/>
</dbReference>
<evidence type="ECO:0000313" key="7">
    <source>
        <dbReference type="Proteomes" id="UP001160499"/>
    </source>
</evidence>
<dbReference type="Proteomes" id="UP001160499">
    <property type="component" value="Unassembled WGS sequence"/>
</dbReference>
<keyword evidence="7" id="KW-1185">Reference proteome</keyword>
<dbReference type="CDD" id="cd03784">
    <property type="entry name" value="GT1_Gtf-like"/>
    <property type="match status" value="1"/>
</dbReference>
<dbReference type="PANTHER" id="PTHR48050:SF13">
    <property type="entry name" value="STEROL 3-BETA-GLUCOSYLTRANSFERASE UGT80A2"/>
    <property type="match status" value="1"/>
</dbReference>
<comment type="similarity">
    <text evidence="1">Belongs to the glycosyltransferase 28 family.</text>
</comment>
<dbReference type="Pfam" id="PF06722">
    <property type="entry name" value="EryCIII-like_C"/>
    <property type="match status" value="1"/>
</dbReference>
<proteinExistence type="inferred from homology"/>
<dbReference type="InterPro" id="IPR002213">
    <property type="entry name" value="UDP_glucos_trans"/>
</dbReference>
<keyword evidence="3" id="KW-0808">Transferase</keyword>
<dbReference type="InterPro" id="IPR048284">
    <property type="entry name" value="EryCIII-like_N"/>
</dbReference>
<dbReference type="SUPFAM" id="SSF53756">
    <property type="entry name" value="UDP-Glycosyltransferase/glycogen phosphorylase"/>
    <property type="match status" value="1"/>
</dbReference>
<keyword evidence="2" id="KW-0328">Glycosyltransferase</keyword>
<dbReference type="Gene3D" id="3.40.50.2000">
    <property type="entry name" value="Glycogen Phosphorylase B"/>
    <property type="match status" value="2"/>
</dbReference>
<accession>A0ABT6LA42</accession>
<evidence type="ECO:0000259" key="5">
    <source>
        <dbReference type="Pfam" id="PF21036"/>
    </source>
</evidence>
<name>A0ABT6LA42_9ACTN</name>
<sequence>MAGGSMRVLFVTSPGLGHLFPTIPLAQAFRAAGHRVRYATGGLSLAAAEAGFDVVDVTPGLDYLPVYLPQEPEADGPGDHPMFAEDPEDAELATLFARVSGVMVDGVLAAARDWPPDLVVAPPLQAAGRLVAAASRTSLIEPRLGSYDSGARLKSLLRAGMEPHWARCGVTGEPPRTIPLTTLPPSLTDLLPEDRRTPDARPLRYVPYNGGAVLPDWLSEPPRLPRIAVTLGTIEAQWGGIAILGPLMEAARGFDAEFVVTLGGGDPALLGEVPPNVRLVDWAPLDLLLDTCAAVVHHGGSGTMLTAAAAGLPQCVIPRGSYQQTGADLLPARGIGIVADFETLGAAECRTLLKDAGLRENARRVQAEMLAMPAPAETVGRLVESIG</sequence>
<evidence type="ECO:0000256" key="3">
    <source>
        <dbReference type="ARBA" id="ARBA00022679"/>
    </source>
</evidence>
<dbReference type="PANTHER" id="PTHR48050">
    <property type="entry name" value="STEROL 3-BETA-GLUCOSYLTRANSFERASE"/>
    <property type="match status" value="1"/>
</dbReference>
<dbReference type="InterPro" id="IPR010610">
    <property type="entry name" value="EryCIII-like_C"/>
</dbReference>
<feature type="domain" description="Erythromycin biosynthesis protein CIII-like N-terminal" evidence="5">
    <location>
        <begin position="27"/>
        <end position="232"/>
    </location>
</feature>
<protein>
    <submittedName>
        <fullName evidence="6">UDP:flavonoid glycosyltransferase YjiC (YdhE family)</fullName>
    </submittedName>
</protein>
<evidence type="ECO:0000256" key="2">
    <source>
        <dbReference type="ARBA" id="ARBA00022676"/>
    </source>
</evidence>
<organism evidence="6 7">
    <name type="scientific">Streptomyces pseudovenezuelae</name>
    <dbReference type="NCBI Taxonomy" id="67350"/>
    <lineage>
        <taxon>Bacteria</taxon>
        <taxon>Bacillati</taxon>
        <taxon>Actinomycetota</taxon>
        <taxon>Actinomycetes</taxon>
        <taxon>Kitasatosporales</taxon>
        <taxon>Streptomycetaceae</taxon>
        <taxon>Streptomyces</taxon>
        <taxon>Streptomyces aurantiacus group</taxon>
    </lineage>
</organism>
<gene>
    <name evidence="6" type="ORF">M2283_000460</name>
</gene>
<evidence type="ECO:0000256" key="1">
    <source>
        <dbReference type="ARBA" id="ARBA00006962"/>
    </source>
</evidence>
<dbReference type="EMBL" id="JARXVH010000001">
    <property type="protein sequence ID" value="MDH6213181.1"/>
    <property type="molecule type" value="Genomic_DNA"/>
</dbReference>
<feature type="domain" description="Erythromycin biosynthesis protein CIII-like C-terminal" evidence="4">
    <location>
        <begin position="247"/>
        <end position="384"/>
    </location>
</feature>
<dbReference type="Pfam" id="PF21036">
    <property type="entry name" value="EryCIII-like_N"/>
    <property type="match status" value="1"/>
</dbReference>
<dbReference type="InterPro" id="IPR050426">
    <property type="entry name" value="Glycosyltransferase_28"/>
</dbReference>
<evidence type="ECO:0000313" key="6">
    <source>
        <dbReference type="EMBL" id="MDH6213181.1"/>
    </source>
</evidence>
<evidence type="ECO:0000259" key="4">
    <source>
        <dbReference type="Pfam" id="PF06722"/>
    </source>
</evidence>